<evidence type="ECO:0000259" key="3">
    <source>
        <dbReference type="PROSITE" id="PS50994"/>
    </source>
</evidence>
<organism evidence="4">
    <name type="scientific">Cellulosimicrobium sp. ES-005</name>
    <dbReference type="NCBI Taxonomy" id="3163031"/>
    <lineage>
        <taxon>Bacteria</taxon>
        <taxon>Bacillati</taxon>
        <taxon>Actinomycetota</taxon>
        <taxon>Actinomycetes</taxon>
        <taxon>Micrococcales</taxon>
        <taxon>Promicromonosporaceae</taxon>
        <taxon>Cellulosimicrobium</taxon>
    </lineage>
</organism>
<dbReference type="GO" id="GO:0005829">
    <property type="term" value="C:cytosol"/>
    <property type="evidence" value="ECO:0007669"/>
    <property type="project" value="TreeGrafter"/>
</dbReference>
<evidence type="ECO:0000256" key="2">
    <source>
        <dbReference type="SAM" id="MobiDB-lite"/>
    </source>
</evidence>
<reference evidence="4" key="1">
    <citation type="submission" date="2024-06" db="EMBL/GenBank/DDBJ databases">
        <title>Complete genome sequence of the cellulolytic actinobacterium, Cellulosimicrobium ES-005.</title>
        <authorList>
            <person name="Matthews C.T."/>
            <person name="Underwood K.D."/>
            <person name="Ghanchi K.M."/>
            <person name="Fields S.D."/>
            <person name="Gardner S.G."/>
        </authorList>
    </citation>
    <scope>NUCLEOTIDE SEQUENCE</scope>
    <source>
        <strain evidence="4">ES-005</strain>
    </source>
</reference>
<keyword evidence="1" id="KW-0233">DNA recombination</keyword>
<evidence type="ECO:0000313" key="4">
    <source>
        <dbReference type="EMBL" id="XCH28992.1"/>
    </source>
</evidence>
<dbReference type="Pfam" id="PF13936">
    <property type="entry name" value="HTH_38"/>
    <property type="match status" value="1"/>
</dbReference>
<dbReference type="InterPro" id="IPR051917">
    <property type="entry name" value="Transposase-Integrase"/>
</dbReference>
<dbReference type="InterPro" id="IPR001584">
    <property type="entry name" value="Integrase_cat-core"/>
</dbReference>
<sequence>MVVEVGMSVVTSLPAAVQDVVWKAWREGESLRRIADRAGLQEHHVRRYLLRHGGVRPSLPRRSPRHLSPGEREEISRGIAAGFSARAIAEGLGRSASTVSREIARNGGRADYRATRADERARVEARRPRAPRLASDQRLRATVLSRLELDWSPQQIAAWLRREHPDEPGMWISHETIYRAVYLPASRNLPKSTYRRLRSGRTMRRPRLVKRSHGRGHLRDMVSIHHRPAIVADRIEPGHWEGDLVMGKRPSAVATLVERTTRYLKIVPLPDGIKAKDVSIAVARALFNVPPGMCKSLTWDRGREMADHAFLSALIDAPVYFCDPRSPWQRGTNENTNRLLRQYLPRRTNLAVTTGDDLDRIQKLLNQRPRRVLDWASPDELFWTTSRRLRLKPGQTETATPGRVPLLASRG</sequence>
<gene>
    <name evidence="4" type="ORF">ABRQ22_15525</name>
</gene>
<dbReference type="SUPFAM" id="SSF53098">
    <property type="entry name" value="Ribonuclease H-like"/>
    <property type="match status" value="1"/>
</dbReference>
<feature type="domain" description="Integrase catalytic" evidence="3">
    <location>
        <begin position="224"/>
        <end position="386"/>
    </location>
</feature>
<dbReference type="Pfam" id="PF00665">
    <property type="entry name" value="rve"/>
    <property type="match status" value="1"/>
</dbReference>
<proteinExistence type="predicted"/>
<dbReference type="NCBIfam" id="NF033563">
    <property type="entry name" value="transpos_IS30"/>
    <property type="match status" value="1"/>
</dbReference>
<dbReference type="InterPro" id="IPR053392">
    <property type="entry name" value="Transposase_IS30-like"/>
</dbReference>
<dbReference type="InterPro" id="IPR036397">
    <property type="entry name" value="RNaseH_sf"/>
</dbReference>
<dbReference type="RefSeq" id="WP_353707380.1">
    <property type="nucleotide sequence ID" value="NZ_CP159290.1"/>
</dbReference>
<protein>
    <submittedName>
        <fullName evidence="4">IS30 family transposase</fullName>
    </submittedName>
</protein>
<name>A0AAU8FWK5_9MICO</name>
<dbReference type="PROSITE" id="PS50994">
    <property type="entry name" value="INTEGRASE"/>
    <property type="match status" value="1"/>
</dbReference>
<dbReference type="EMBL" id="CP159290">
    <property type="protein sequence ID" value="XCH28992.1"/>
    <property type="molecule type" value="Genomic_DNA"/>
</dbReference>
<dbReference type="PANTHER" id="PTHR10948:SF23">
    <property type="entry name" value="TRANSPOSASE INSI FOR INSERTION SEQUENCE ELEMENT IS30A-RELATED"/>
    <property type="match status" value="1"/>
</dbReference>
<dbReference type="AlphaFoldDB" id="A0AAU8FWK5"/>
<dbReference type="GO" id="GO:0015074">
    <property type="term" value="P:DNA integration"/>
    <property type="evidence" value="ECO:0007669"/>
    <property type="project" value="InterPro"/>
</dbReference>
<dbReference type="InterPro" id="IPR025246">
    <property type="entry name" value="IS30-like_HTH"/>
</dbReference>
<dbReference type="GO" id="GO:0003676">
    <property type="term" value="F:nucleic acid binding"/>
    <property type="evidence" value="ECO:0007669"/>
    <property type="project" value="InterPro"/>
</dbReference>
<feature type="region of interest" description="Disordered" evidence="2">
    <location>
        <begin position="54"/>
        <end position="73"/>
    </location>
</feature>
<dbReference type="GO" id="GO:0006310">
    <property type="term" value="P:DNA recombination"/>
    <property type="evidence" value="ECO:0007669"/>
    <property type="project" value="UniProtKB-KW"/>
</dbReference>
<dbReference type="InterPro" id="IPR012337">
    <property type="entry name" value="RNaseH-like_sf"/>
</dbReference>
<dbReference type="GO" id="GO:0032196">
    <property type="term" value="P:transposition"/>
    <property type="evidence" value="ECO:0007669"/>
    <property type="project" value="TreeGrafter"/>
</dbReference>
<dbReference type="GO" id="GO:0004803">
    <property type="term" value="F:transposase activity"/>
    <property type="evidence" value="ECO:0007669"/>
    <property type="project" value="TreeGrafter"/>
</dbReference>
<dbReference type="PANTHER" id="PTHR10948">
    <property type="entry name" value="TRANSPOSASE"/>
    <property type="match status" value="1"/>
</dbReference>
<dbReference type="Gene3D" id="3.30.420.10">
    <property type="entry name" value="Ribonuclease H-like superfamily/Ribonuclease H"/>
    <property type="match status" value="1"/>
</dbReference>
<accession>A0AAU8FWK5</accession>
<evidence type="ECO:0000256" key="1">
    <source>
        <dbReference type="ARBA" id="ARBA00023172"/>
    </source>
</evidence>
<feature type="region of interest" description="Disordered" evidence="2">
    <location>
        <begin position="392"/>
        <end position="411"/>
    </location>
</feature>